<name>A0A1Q3BIC5_CEPFO</name>
<feature type="non-terminal residue" evidence="1">
    <location>
        <position position="167"/>
    </location>
</feature>
<dbReference type="Proteomes" id="UP000187406">
    <property type="component" value="Unassembled WGS sequence"/>
</dbReference>
<evidence type="ECO:0008006" key="3">
    <source>
        <dbReference type="Google" id="ProtNLM"/>
    </source>
</evidence>
<evidence type="ECO:0000313" key="1">
    <source>
        <dbReference type="EMBL" id="GAV67624.1"/>
    </source>
</evidence>
<sequence>TKDINILKASSLFRDHSINQIYKKETHLHYMQQEISNQKFEQPLQTPIQQRVEIVKNKIITNLCLEFSDAFWHRKCHLVFLPYDKNFSEQNISTKARPIQMTHELMEHCKKEIEELLHKKLIRPNKSPWRTITPIQRSIICAEKFPDIITDKKQLQRFLGSLNYIRD</sequence>
<dbReference type="OrthoDB" id="2286242at2759"/>
<dbReference type="AlphaFoldDB" id="A0A1Q3BIC5"/>
<gene>
    <name evidence="1" type="ORF">CFOL_v3_11129</name>
</gene>
<organism evidence="1 2">
    <name type="scientific">Cephalotus follicularis</name>
    <name type="common">Albany pitcher plant</name>
    <dbReference type="NCBI Taxonomy" id="3775"/>
    <lineage>
        <taxon>Eukaryota</taxon>
        <taxon>Viridiplantae</taxon>
        <taxon>Streptophyta</taxon>
        <taxon>Embryophyta</taxon>
        <taxon>Tracheophyta</taxon>
        <taxon>Spermatophyta</taxon>
        <taxon>Magnoliopsida</taxon>
        <taxon>eudicotyledons</taxon>
        <taxon>Gunneridae</taxon>
        <taxon>Pentapetalae</taxon>
        <taxon>rosids</taxon>
        <taxon>fabids</taxon>
        <taxon>Oxalidales</taxon>
        <taxon>Cephalotaceae</taxon>
        <taxon>Cephalotus</taxon>
    </lineage>
</organism>
<dbReference type="InParanoid" id="A0A1Q3BIC5"/>
<evidence type="ECO:0000313" key="2">
    <source>
        <dbReference type="Proteomes" id="UP000187406"/>
    </source>
</evidence>
<dbReference type="InterPro" id="IPR043502">
    <property type="entry name" value="DNA/RNA_pol_sf"/>
</dbReference>
<reference evidence="2" key="1">
    <citation type="submission" date="2016-04" db="EMBL/GenBank/DDBJ databases">
        <title>Cephalotus genome sequencing.</title>
        <authorList>
            <person name="Fukushima K."/>
            <person name="Hasebe M."/>
            <person name="Fang X."/>
        </authorList>
    </citation>
    <scope>NUCLEOTIDE SEQUENCE [LARGE SCALE GENOMIC DNA]</scope>
    <source>
        <strain evidence="2">cv. St1</strain>
    </source>
</reference>
<feature type="non-terminal residue" evidence="1">
    <location>
        <position position="1"/>
    </location>
</feature>
<dbReference type="SUPFAM" id="SSF56672">
    <property type="entry name" value="DNA/RNA polymerases"/>
    <property type="match status" value="1"/>
</dbReference>
<dbReference type="Gene3D" id="3.10.10.10">
    <property type="entry name" value="HIV Type 1 Reverse Transcriptase, subunit A, domain 1"/>
    <property type="match status" value="1"/>
</dbReference>
<protein>
    <recommendedName>
        <fullName evidence="3">Reverse transcriptase domain-containing protein</fullName>
    </recommendedName>
</protein>
<dbReference type="EMBL" id="BDDD01000573">
    <property type="protein sequence ID" value="GAV67624.1"/>
    <property type="molecule type" value="Genomic_DNA"/>
</dbReference>
<comment type="caution">
    <text evidence="1">The sequence shown here is derived from an EMBL/GenBank/DDBJ whole genome shotgun (WGS) entry which is preliminary data.</text>
</comment>
<proteinExistence type="predicted"/>
<keyword evidence="2" id="KW-1185">Reference proteome</keyword>
<accession>A0A1Q3BIC5</accession>